<gene>
    <name evidence="2" type="ORF">MMEN_LOCUS14547</name>
</gene>
<feature type="compositionally biased region" description="Basic and acidic residues" evidence="1">
    <location>
        <begin position="131"/>
        <end position="141"/>
    </location>
</feature>
<organism evidence="2 3">
    <name type="scientific">Menidia menidia</name>
    <name type="common">Atlantic silverside</name>
    <dbReference type="NCBI Taxonomy" id="238744"/>
    <lineage>
        <taxon>Eukaryota</taxon>
        <taxon>Metazoa</taxon>
        <taxon>Chordata</taxon>
        <taxon>Craniata</taxon>
        <taxon>Vertebrata</taxon>
        <taxon>Euteleostomi</taxon>
        <taxon>Actinopterygii</taxon>
        <taxon>Neopterygii</taxon>
        <taxon>Teleostei</taxon>
        <taxon>Neoteleostei</taxon>
        <taxon>Acanthomorphata</taxon>
        <taxon>Ovalentaria</taxon>
        <taxon>Atherinomorphae</taxon>
        <taxon>Atheriniformes</taxon>
        <taxon>Atherinopsidae</taxon>
        <taxon>Menidiinae</taxon>
        <taxon>Menidia</taxon>
    </lineage>
</organism>
<dbReference type="Proteomes" id="UP000677803">
    <property type="component" value="Unassembled WGS sequence"/>
</dbReference>
<evidence type="ECO:0000313" key="3">
    <source>
        <dbReference type="Proteomes" id="UP000677803"/>
    </source>
</evidence>
<feature type="compositionally biased region" description="Polar residues" evidence="1">
    <location>
        <begin position="114"/>
        <end position="123"/>
    </location>
</feature>
<accession>A0A8S4B9Z9</accession>
<name>A0A8S4B9Z9_9TELE</name>
<dbReference type="EMBL" id="CAJRST010022223">
    <property type="protein sequence ID" value="CAG5957614.1"/>
    <property type="molecule type" value="Genomic_DNA"/>
</dbReference>
<feature type="compositionally biased region" description="Basic residues" evidence="1">
    <location>
        <begin position="47"/>
        <end position="58"/>
    </location>
</feature>
<evidence type="ECO:0000313" key="2">
    <source>
        <dbReference type="EMBL" id="CAG5957614.1"/>
    </source>
</evidence>
<feature type="compositionally biased region" description="Basic and acidic residues" evidence="1">
    <location>
        <begin position="78"/>
        <end position="96"/>
    </location>
</feature>
<reference evidence="2" key="1">
    <citation type="submission" date="2021-05" db="EMBL/GenBank/DDBJ databases">
        <authorList>
            <person name="Tigano A."/>
        </authorList>
    </citation>
    <scope>NUCLEOTIDE SEQUENCE</scope>
</reference>
<evidence type="ECO:0000256" key="1">
    <source>
        <dbReference type="SAM" id="MobiDB-lite"/>
    </source>
</evidence>
<protein>
    <submittedName>
        <fullName evidence="2">(Atlantic silverside) hypothetical protein</fullName>
    </submittedName>
</protein>
<feature type="compositionally biased region" description="Basic and acidic residues" evidence="1">
    <location>
        <begin position="17"/>
        <end position="26"/>
    </location>
</feature>
<comment type="caution">
    <text evidence="2">The sequence shown here is derived from an EMBL/GenBank/DDBJ whole genome shotgun (WGS) entry which is preliminary data.</text>
</comment>
<proteinExistence type="predicted"/>
<keyword evidence="3" id="KW-1185">Reference proteome</keyword>
<feature type="region of interest" description="Disordered" evidence="1">
    <location>
        <begin position="1"/>
        <end position="147"/>
    </location>
</feature>
<sequence>MVETQDWIVTVPPPARDGSRRPRPSREGGGGPRRAKTPQRQQSPHPPQRKMSRKRQPHRCPPSPEIQKVHQQMGPQKADAHGAKGEEHQLLMRQVEEQQDLPKPVVKNWPPARQRTNGPSLNQRPPMETSETVRQEAEARLPRRTNS</sequence>
<dbReference type="AlphaFoldDB" id="A0A8S4B9Z9"/>